<evidence type="ECO:0000259" key="1">
    <source>
        <dbReference type="Pfam" id="PF00881"/>
    </source>
</evidence>
<protein>
    <submittedName>
        <fullName evidence="2">Thioester oxidase</fullName>
    </submittedName>
</protein>
<sequence>MERYDKNREFLKANFEVLDEIKTDAQKKLPKASLQKEYDENAKLIELPKPTMDILVKPNVLECIEDRRSVRKYSEESISLEELSFLLWSTQGVQKLIGNDTATLRTVPSGGASHTFETYLIVNNVQGLSKGIYRYIPIGHKMLFMYEINEMSSKIDEATPRQPFAPNFASKSAVLFVWSTIPYRAEWKFDITAHKKILIDVGHVCQNLYIASEAIKCGTCAIGIYDQKLVDNMLGLDGEDEFVIYLAAVGKV</sequence>
<dbReference type="Gene3D" id="3.40.109.10">
    <property type="entry name" value="NADH Oxidase"/>
    <property type="match status" value="1"/>
</dbReference>
<dbReference type="NCBIfam" id="TIGR03605">
    <property type="entry name" value="antibiot_sagB"/>
    <property type="match status" value="1"/>
</dbReference>
<accession>A0ABQ1E6N4</accession>
<reference evidence="2 3" key="1">
    <citation type="journal article" date="2021" name="Int. J. Syst. Evol. Microbiol.">
        <title>Clostridium zeae sp. nov., isolated from corn silage.</title>
        <authorList>
            <person name="Kobayashi H."/>
            <person name="Tanizawa Y."/>
            <person name="Yagura M."/>
            <person name="Sakamoto M."/>
            <person name="Ohkuma M."/>
            <person name="Tohno M."/>
        </authorList>
    </citation>
    <scope>NUCLEOTIDE SEQUENCE [LARGE SCALE GENOMIC DNA]</scope>
    <source>
        <strain evidence="2 3">CSC2</strain>
    </source>
</reference>
<proteinExistence type="predicted"/>
<name>A0ABQ1E6N4_9CLOT</name>
<dbReference type="CDD" id="cd02142">
    <property type="entry name" value="McbC_SagB-like_oxidoreductase"/>
    <property type="match status" value="1"/>
</dbReference>
<dbReference type="InterPro" id="IPR029479">
    <property type="entry name" value="Nitroreductase"/>
</dbReference>
<evidence type="ECO:0000313" key="2">
    <source>
        <dbReference type="EMBL" id="GFZ30153.1"/>
    </source>
</evidence>
<keyword evidence="3" id="KW-1185">Reference proteome</keyword>
<gene>
    <name evidence="2" type="ORF">CSC2_06790</name>
</gene>
<dbReference type="PANTHER" id="PTHR43745">
    <property type="entry name" value="NITROREDUCTASE MJ1384-RELATED"/>
    <property type="match status" value="1"/>
</dbReference>
<feature type="domain" description="Nitroreductase" evidence="1">
    <location>
        <begin position="64"/>
        <end position="251"/>
    </location>
</feature>
<comment type="caution">
    <text evidence="2">The sequence shown here is derived from an EMBL/GenBank/DDBJ whole genome shotgun (WGS) entry which is preliminary data.</text>
</comment>
<dbReference type="InterPro" id="IPR020051">
    <property type="entry name" value="SagB-type_dehydrogenase"/>
</dbReference>
<dbReference type="EMBL" id="BMBA01000001">
    <property type="protein sequence ID" value="GFZ30153.1"/>
    <property type="molecule type" value="Genomic_DNA"/>
</dbReference>
<organism evidence="2 3">
    <name type="scientific">Clostridium zeae</name>
    <dbReference type="NCBI Taxonomy" id="2759022"/>
    <lineage>
        <taxon>Bacteria</taxon>
        <taxon>Bacillati</taxon>
        <taxon>Bacillota</taxon>
        <taxon>Clostridia</taxon>
        <taxon>Eubacteriales</taxon>
        <taxon>Clostridiaceae</taxon>
        <taxon>Clostridium</taxon>
    </lineage>
</organism>
<dbReference type="RefSeq" id="WP_206868152.1">
    <property type="nucleotide sequence ID" value="NZ_BMBA01000001.1"/>
</dbReference>
<dbReference type="InterPro" id="IPR052544">
    <property type="entry name" value="Bacteriocin_Proc_Enz"/>
</dbReference>
<dbReference type="PANTHER" id="PTHR43745:SF2">
    <property type="entry name" value="NITROREDUCTASE MJ1384-RELATED"/>
    <property type="match status" value="1"/>
</dbReference>
<dbReference type="Pfam" id="PF00881">
    <property type="entry name" value="Nitroreductase"/>
    <property type="match status" value="1"/>
</dbReference>
<evidence type="ECO:0000313" key="3">
    <source>
        <dbReference type="Proteomes" id="UP000663802"/>
    </source>
</evidence>
<dbReference type="InterPro" id="IPR000415">
    <property type="entry name" value="Nitroreductase-like"/>
</dbReference>
<dbReference type="SUPFAM" id="SSF55469">
    <property type="entry name" value="FMN-dependent nitroreductase-like"/>
    <property type="match status" value="1"/>
</dbReference>
<dbReference type="Proteomes" id="UP000663802">
    <property type="component" value="Unassembled WGS sequence"/>
</dbReference>